<dbReference type="InterPro" id="IPR036116">
    <property type="entry name" value="FN3_sf"/>
</dbReference>
<dbReference type="NCBIfam" id="TIGR04131">
    <property type="entry name" value="Bac_Flav_CTERM"/>
    <property type="match status" value="1"/>
</dbReference>
<feature type="domain" description="Fibronectin type-III" evidence="1">
    <location>
        <begin position="1000"/>
        <end position="1090"/>
    </location>
</feature>
<dbReference type="InterPro" id="IPR011628">
    <property type="entry name" value="Cleaved_adhesin"/>
</dbReference>
<evidence type="ECO:0000259" key="1">
    <source>
        <dbReference type="PROSITE" id="PS50853"/>
    </source>
</evidence>
<feature type="domain" description="Fibronectin type-III" evidence="1">
    <location>
        <begin position="222"/>
        <end position="309"/>
    </location>
</feature>
<dbReference type="Pfam" id="PF00041">
    <property type="entry name" value="fn3"/>
    <property type="match status" value="3"/>
</dbReference>
<feature type="domain" description="Fibronectin type-III" evidence="1">
    <location>
        <begin position="1336"/>
        <end position="1430"/>
    </location>
</feature>
<organism evidence="2 3">
    <name type="scientific">Flavobacterium buctense</name>
    <dbReference type="NCBI Taxonomy" id="1648146"/>
    <lineage>
        <taxon>Bacteria</taxon>
        <taxon>Pseudomonadati</taxon>
        <taxon>Bacteroidota</taxon>
        <taxon>Flavobacteriia</taxon>
        <taxon>Flavobacteriales</taxon>
        <taxon>Flavobacteriaceae</taxon>
        <taxon>Flavobacterium</taxon>
    </lineage>
</organism>
<proteinExistence type="predicted"/>
<dbReference type="Pfam" id="PF19081">
    <property type="entry name" value="Ig_7"/>
    <property type="match status" value="1"/>
</dbReference>
<feature type="domain" description="Fibronectin type-III" evidence="1">
    <location>
        <begin position="477"/>
        <end position="569"/>
    </location>
</feature>
<dbReference type="InterPro" id="IPR013783">
    <property type="entry name" value="Ig-like_fold"/>
</dbReference>
<dbReference type="PROSITE" id="PS50853">
    <property type="entry name" value="FN3"/>
    <property type="match status" value="5"/>
</dbReference>
<dbReference type="InterPro" id="IPR026341">
    <property type="entry name" value="T9SS_type_B"/>
</dbReference>
<dbReference type="Proteomes" id="UP001491349">
    <property type="component" value="Unassembled WGS sequence"/>
</dbReference>
<dbReference type="Pfam" id="PF13585">
    <property type="entry name" value="CHU_C"/>
    <property type="match status" value="1"/>
</dbReference>
<accession>A0ABU9E5K7</accession>
<gene>
    <name evidence="2" type="ORF">WMW71_12565</name>
</gene>
<protein>
    <submittedName>
        <fullName evidence="2">Choice-of-anchor J domain-containing protein</fullName>
    </submittedName>
</protein>
<dbReference type="EMBL" id="JBBPCB010000010">
    <property type="protein sequence ID" value="MEK8181177.1"/>
    <property type="molecule type" value="Genomic_DNA"/>
</dbReference>
<dbReference type="SMART" id="SM00060">
    <property type="entry name" value="FN3"/>
    <property type="match status" value="6"/>
</dbReference>
<dbReference type="InterPro" id="IPR044023">
    <property type="entry name" value="Ig_7"/>
</dbReference>
<dbReference type="CDD" id="cd00063">
    <property type="entry name" value="FN3"/>
    <property type="match status" value="5"/>
</dbReference>
<comment type="caution">
    <text evidence="2">The sequence shown here is derived from an EMBL/GenBank/DDBJ whole genome shotgun (WGS) entry which is preliminary data.</text>
</comment>
<sequence>MQKNYPFFETNFTSFLRSVFQKDSINVDSLLSKKVVFRCTVLILLVFTSFGFAQTETFNSGIPSSWVVTSNQTVTNNWIAAPTGGFQATGGASVNPASNNTQGTTAEYFLISPQLVTPTNGEIRFYVKQGSFTNRGTTFQLRVSTANQPDISSFNVTLQSWTEAQLNVSATTYEEKIVPIPSIPSGIPVYLALVAITNQTGTASTSGDTIFVDNFRMIESCVPVTGISTFITSDSAQISWTHPTATQFGIEVVPAGAGHGALGTPVTGTTYTASGLTSLTTYDVYIITNCNAETSSSWAGPFSFTTAAVGLTCPTAIQVPSDVTVTPYVYSNNLDQFYDANTYVPYTSQGLACSPAGTPSTWNLFLGNHAFFSFTPSTSGLVNITQTANVISGGGGNNCYNASSSLFIFDSCAGVGTSAGCLGGVRTDTNMLTAGFYNFYVTAGQTYILLVSSPYQRSNPGAGICFTLTISGSTCPAPAVITYENLQQTSISASWNNVQNLVSAWEYIALPAGDGAPSVAQAGTPTNTNIENPVTGLTPGTNYNLYVRSVCGGIPGPWSAPMPFTTQCNPFPLPYYTGFTGTSATNPEPCWTVLNLNNDPYKFTFGNNAFSEPCARLRTGDADPNDMLITPQFVFDGVTQKRLRFKYNVYGNWGLIVDNPPGGPGSFEVLLSTTGVGEDDFTTVLVPLASYVTQYNFIEMIVPIPANIVGNVNIAWKLPPGAVQTGIQFYIDDVYIEDMPACSEPLYPVITPGTITTTSLELSWTNGYNNTQWQISVQPEGTGTPIPSLLVNTNPYTITGLTPGTRYEIYVRAYCNATEQSIWAGPIFFHTLCDPQPVPYYESLNDSDPNTKKFCWSVRNIGDDNTEWRIEENDAQIRQAPSFFTPFGGFDDWLLSGPVNAVGLKRLRYNYRVVPGLFAPGPRGNFEVLMSTTPDFSTYTTIIPSHDFSNAEYQERTALFTGTGVIYIAFRVPPTMDDPANSGSMFINDVTIDDAPACPFPTDLTATNPTTNGITLGWIPGYLETAWEVAIQEPGNGIPTGNGIDVQTTPSYTAGGLMPNTQYEYYVRAVCDANTKSDWRGPILFRTDCEVYPSPFIETFEPTSNTKTCWKITDGNANGNSWELNSTVNPIFGTMMAAMFTGTNGNNNDWLVSPTITVQPNQRLRFYYKVYDEFFEEDLKIKISTNGSDISQFNTTLYENSLSADTDATGVVEGSNTITLASAADAARVRAGDFIYIPNFPFPYPTYVASVVGNVVTMTTSATITQTGVQNVQFEHEVINNEEVKEMIINLSNITAPTNINFGFYIPYYPPNPWNYRSQLLFIDNFIIEDIPACPNVTNVTTSNIIDTSADIDWDPVGTETSWEISVQPYGTPVPVGNTLPAYLHTTSTHPYTVNGLTPSTLYQYYVRAVCSSSSQSEWVGPFEILTKCDFANVCEYTISLTSGSTGQVAQQINVIQNDDVVQILEFPGFGQPATLDYTVFLCSGVEFSLYWLGLGSGTQYSQAQIVVKDQANNVIWTSPLGLGDNNTTLFSGVATCGVITCPQPTNLAVNNQGTLSWTPGGTETQWEVFIQPYQNGTIPQSGITVTTPFYTPSASDFIDATAGTYEFLVRAVCGPNDKSYWSGPQEFIRNDEPINAIHLPVNSTEMCDAFGAMASFIGSTASTVPTACEGVNGGDVWFDFVATSKVHYIEIKDLAPGSYYTSSYESEFPRIMMSLYQQMADNSLVEMGCSENNSFTTIYSTELVVGNTYKIRLKLNSTLPNQKTFSVCVTTPNDLCDINAFNYDLEKPPMQGVTGISTIMTSIVVPGWRTNTDWGTIFFQEGLNTLGGYNPYSGGQNIQITADGADNWNPNDPNIKGLYKDFDTSELTQVDYSFASATRTNGSTLQLYAGPPSGPFTLVTADFANGTNWELVTGTYTVPAGQPMTRFIFRPEGNAVGHILDAANFKAPVDILTDQNITLDCDATTTTVEARGVGLWIADEDNPAVATIVTPNSTITNLTGLTSPGTYVFYWKTRYCEKMVTIVKQGTNETTQVVSPVVYCVNDIATPLTATVASGFTLNWYTQAIGGTGSTIAPTPSTTTAGNTQMFYAAAVDTNGCEGPRAQIAIQVNDLPTATITGGATVCEGSTAIITFNGTPNAVITYTVNGGSNQTITLDATGAATLTTAALTVNTSFDLVSVTSTGANPCSQVITGNALVTIEALPTVTISGTTDICEGTTATITFNGTANATVIYTVDGGTNQTITLNGAGTATVTTPVLTVNSIYALVSVTASGTLACSQVQTGTATITVNPLPTAVISGTTAICSGATTVITFNGTPNATVTYTVDGGSNQTITLDSNGIATVTTPALTANSIYTLVSVASGTSICNQAVTGSAVVTVGVLPTATISGTTTICQNATNPTITFTGANGTEPYTFTYTINGGANQTLTTTTGNSVSISVPTATVGVFTYDLVSVASAGLTSCSQLQSGSAVVTVEALPTATISGTTTICAGLTATIAFNGTANATVTYTVNGGANQTIVLDGSGNATITTAALTATTTYTLVSVTSSTASACSQTQTSSVVITVNPLAVPNVTFSYANACSNATANPLPILPANFTTGGSFSSTSVTVNPTTGAVTSSTVGSHQITYTLASNTSTCTDGGTYTATLVISEGITPVTGFSYDTTYCANAVNALPTTVTGFTAGGTFSATSGLIINPTTGEINIGGSAAGNYTITYTIPVDTATCNVGGTSTFQITIGNDLTFTIDASCQNSMLTLGVIDANFNADAASYTWTQGTTTVGTNATLNVDEFMAQNPSLLLPLVFNLTVTLNGCDSTMSFTVENNPCRVIPRGISPNDDQVNDTFDLTGYGVKDIIIFNRYGTKVFSFSGNYTNQWRGQSDGGDELPDGTYFYSIHTTEGSNKTGWVYINREY</sequence>
<dbReference type="NCBIfam" id="NF038128">
    <property type="entry name" value="choice_anch_J"/>
    <property type="match status" value="4"/>
</dbReference>
<dbReference type="Gene3D" id="2.60.120.200">
    <property type="match status" value="4"/>
</dbReference>
<reference evidence="2 3" key="1">
    <citation type="submission" date="2024-04" db="EMBL/GenBank/DDBJ databases">
        <title>draft genome sequnece of Flavobacterium buctense JCM 30750.</title>
        <authorList>
            <person name="Kim D.-U."/>
        </authorList>
    </citation>
    <scope>NUCLEOTIDE SEQUENCE [LARGE SCALE GENOMIC DNA]</scope>
    <source>
        <strain evidence="2 3">JCM 30750</strain>
    </source>
</reference>
<evidence type="ECO:0000313" key="3">
    <source>
        <dbReference type="Proteomes" id="UP001491349"/>
    </source>
</evidence>
<evidence type="ECO:0000313" key="2">
    <source>
        <dbReference type="EMBL" id="MEK8181177.1"/>
    </source>
</evidence>
<dbReference type="Gene3D" id="2.60.40.10">
    <property type="entry name" value="Immunoglobulins"/>
    <property type="match status" value="5"/>
</dbReference>
<feature type="domain" description="Fibronectin type-III" evidence="1">
    <location>
        <begin position="744"/>
        <end position="834"/>
    </location>
</feature>
<name>A0ABU9E5K7_9FLAO</name>
<dbReference type="RefSeq" id="WP_187661277.1">
    <property type="nucleotide sequence ID" value="NZ_JACTAB010000013.1"/>
</dbReference>
<dbReference type="InterPro" id="IPR003961">
    <property type="entry name" value="FN3_dom"/>
</dbReference>
<dbReference type="Pfam" id="PF07675">
    <property type="entry name" value="Cleaved_Adhesin"/>
    <property type="match status" value="2"/>
</dbReference>
<dbReference type="SUPFAM" id="SSF49265">
    <property type="entry name" value="Fibronectin type III"/>
    <property type="match status" value="5"/>
</dbReference>
<keyword evidence="3" id="KW-1185">Reference proteome</keyword>